<dbReference type="GO" id="GO:0106098">
    <property type="term" value="C:NAGS/NAGK complex"/>
    <property type="evidence" value="ECO:0007669"/>
    <property type="project" value="EnsemblFungi"/>
</dbReference>
<evidence type="ECO:0000256" key="12">
    <source>
        <dbReference type="ARBA" id="ARBA00048372"/>
    </source>
</evidence>
<dbReference type="UniPathway" id="UPA00068">
    <property type="reaction ID" value="UER00106"/>
</dbReference>
<comment type="subcellular location">
    <subcellularLocation>
        <location evidence="2 13">Mitochondrion</location>
    </subcellularLocation>
</comment>
<dbReference type="PROSITE" id="PS51731">
    <property type="entry name" value="GNAT_NAGS"/>
    <property type="match status" value="1"/>
</dbReference>
<organism evidence="15 16">
    <name type="scientific">Naumovozyma castellii</name>
    <name type="common">Yeast</name>
    <name type="synonym">Saccharomyces castellii</name>
    <dbReference type="NCBI Taxonomy" id="27288"/>
    <lineage>
        <taxon>Eukaryota</taxon>
        <taxon>Fungi</taxon>
        <taxon>Dikarya</taxon>
        <taxon>Ascomycota</taxon>
        <taxon>Saccharomycotina</taxon>
        <taxon>Saccharomycetes</taxon>
        <taxon>Saccharomycetales</taxon>
        <taxon>Saccharomycetaceae</taxon>
        <taxon>Naumovozyma</taxon>
    </lineage>
</organism>
<evidence type="ECO:0000256" key="5">
    <source>
        <dbReference type="ARBA" id="ARBA00012697"/>
    </source>
</evidence>
<reference evidence="15 16" key="1">
    <citation type="journal article" date="2011" name="Proc. Natl. Acad. Sci. U.S.A.">
        <title>Evolutionary erosion of yeast sex chromosomes by mating-type switching accidents.</title>
        <authorList>
            <person name="Gordon J.L."/>
            <person name="Armisen D."/>
            <person name="Proux-Wera E."/>
            <person name="Oheigeartaigh S.S."/>
            <person name="Byrne K.P."/>
            <person name="Wolfe K.H."/>
        </authorList>
    </citation>
    <scope>NUCLEOTIDE SEQUENCE [LARGE SCALE GENOMIC DNA]</scope>
    <source>
        <strain evidence="16">ATCC 76901 / BCRC 22586 / CBS 4309 / NBRC 1992 / NRRL Y-12630</strain>
    </source>
</reference>
<dbReference type="GO" id="GO:0006526">
    <property type="term" value="P:L-arginine biosynthetic process"/>
    <property type="evidence" value="ECO:0007669"/>
    <property type="project" value="UniProtKB-UniPathway"/>
</dbReference>
<evidence type="ECO:0000313" key="16">
    <source>
        <dbReference type="Proteomes" id="UP000001640"/>
    </source>
</evidence>
<reference key="2">
    <citation type="submission" date="2011-08" db="EMBL/GenBank/DDBJ databases">
        <title>Genome sequence of Naumovozyma castellii.</title>
        <authorList>
            <person name="Gordon J.L."/>
            <person name="Armisen D."/>
            <person name="Proux-Wera E."/>
            <person name="OhEigeartaigh S.S."/>
            <person name="Byrne K.P."/>
            <person name="Wolfe K.H."/>
        </authorList>
    </citation>
    <scope>NUCLEOTIDE SEQUENCE</scope>
    <source>
        <strain>Type strain:CBS 4309</strain>
    </source>
</reference>
<evidence type="ECO:0000256" key="9">
    <source>
        <dbReference type="ARBA" id="ARBA00022946"/>
    </source>
</evidence>
<keyword evidence="10 13" id="KW-0496">Mitochondrion</keyword>
<dbReference type="KEGG" id="ncs:NCAS_0A09300"/>
<dbReference type="EC" id="2.3.1.1" evidence="5 13"/>
<evidence type="ECO:0000256" key="2">
    <source>
        <dbReference type="ARBA" id="ARBA00004173"/>
    </source>
</evidence>
<dbReference type="eggNOG" id="KOG2436">
    <property type="taxonomic scope" value="Eukaryota"/>
</dbReference>
<evidence type="ECO:0000256" key="11">
    <source>
        <dbReference type="ARBA" id="ARBA00023315"/>
    </source>
</evidence>
<dbReference type="OrthoDB" id="5585968at2759"/>
<comment type="function">
    <text evidence="1 13">N-acetylglutamate synthase involved in arginine biosynthesis.</text>
</comment>
<dbReference type="InterPro" id="IPR011190">
    <property type="entry name" value="GlcNAc_Synth_fun"/>
</dbReference>
<protein>
    <recommendedName>
        <fullName evidence="6 13">Amino-acid acetyltransferase, mitochondrial</fullName>
        <ecNumber evidence="5 13">2.3.1.1</ecNumber>
    </recommendedName>
    <alternativeName>
        <fullName evidence="13">Glutamate N-acetyltransferase</fullName>
    </alternativeName>
    <alternativeName>
        <fullName evidence="13">N-acetylglutamate synthase</fullName>
    </alternativeName>
</protein>
<evidence type="ECO:0000256" key="6">
    <source>
        <dbReference type="ARBA" id="ARBA00018802"/>
    </source>
</evidence>
<dbReference type="PIRSF" id="PIRSF007892">
    <property type="entry name" value="NAGS_fungal"/>
    <property type="match status" value="1"/>
</dbReference>
<evidence type="ECO:0000256" key="8">
    <source>
        <dbReference type="ARBA" id="ARBA00022679"/>
    </source>
</evidence>
<dbReference type="Proteomes" id="UP000001640">
    <property type="component" value="Chromosome 1"/>
</dbReference>
<dbReference type="STRING" id="1064592.G0V7P0"/>
<evidence type="ECO:0000256" key="7">
    <source>
        <dbReference type="ARBA" id="ARBA00022605"/>
    </source>
</evidence>
<dbReference type="GO" id="GO:0004042">
    <property type="term" value="F:L-glutamate N-acetyltransferase activity"/>
    <property type="evidence" value="ECO:0007669"/>
    <property type="project" value="EnsemblFungi"/>
</dbReference>
<keyword evidence="7 13" id="KW-0028">Amino-acid biosynthesis</keyword>
<comment type="similarity">
    <text evidence="4 13">Belongs to the acetyltransferase family.</text>
</comment>
<comment type="pathway">
    <text evidence="3 13">Amino-acid biosynthesis; L-arginine biosynthesis; N(2)-acetyl-L-ornithine from L-glutamate: step 1/4.</text>
</comment>
<dbReference type="Pfam" id="PF04768">
    <property type="entry name" value="NAT"/>
    <property type="match status" value="1"/>
</dbReference>
<dbReference type="Gene3D" id="3.40.630.30">
    <property type="match status" value="1"/>
</dbReference>
<keyword evidence="9" id="KW-0809">Transit peptide</keyword>
<evidence type="ECO:0000256" key="3">
    <source>
        <dbReference type="ARBA" id="ARBA00004925"/>
    </source>
</evidence>
<comment type="catalytic activity">
    <reaction evidence="12 13">
        <text>L-glutamate + acetyl-CoA = N-acetyl-L-glutamate + CoA + H(+)</text>
        <dbReference type="Rhea" id="RHEA:24292"/>
        <dbReference type="ChEBI" id="CHEBI:15378"/>
        <dbReference type="ChEBI" id="CHEBI:29985"/>
        <dbReference type="ChEBI" id="CHEBI:44337"/>
        <dbReference type="ChEBI" id="CHEBI:57287"/>
        <dbReference type="ChEBI" id="CHEBI:57288"/>
        <dbReference type="EC" id="2.3.1.1"/>
    </reaction>
</comment>
<accession>G0V7P0</accession>
<dbReference type="AlphaFoldDB" id="G0V7P0"/>
<dbReference type="HOGENOM" id="CLU_013088_0_0_1"/>
<feature type="domain" description="N-acetyltransferase" evidence="14">
    <location>
        <begin position="379"/>
        <end position="550"/>
    </location>
</feature>
<evidence type="ECO:0000259" key="14">
    <source>
        <dbReference type="PROSITE" id="PS51731"/>
    </source>
</evidence>
<evidence type="ECO:0000313" key="15">
    <source>
        <dbReference type="EMBL" id="CCC67488.1"/>
    </source>
</evidence>
<dbReference type="GO" id="GO:0006592">
    <property type="term" value="P:ornithine biosynthetic process"/>
    <property type="evidence" value="ECO:0007669"/>
    <property type="project" value="EnsemblFungi"/>
</dbReference>
<dbReference type="InParanoid" id="G0V7P0"/>
<dbReference type="InterPro" id="IPR006855">
    <property type="entry name" value="Vertebrate-like_GNAT_dom"/>
</dbReference>
<dbReference type="PANTHER" id="PTHR23342">
    <property type="entry name" value="N-ACETYLGLUTAMATE SYNTHASE"/>
    <property type="match status" value="1"/>
</dbReference>
<dbReference type="PANTHER" id="PTHR23342:SF4">
    <property type="entry name" value="AMINO-ACID ACETYLTRANSFERASE, MITOCHONDRIAL"/>
    <property type="match status" value="1"/>
</dbReference>
<evidence type="ECO:0000256" key="10">
    <source>
        <dbReference type="ARBA" id="ARBA00023128"/>
    </source>
</evidence>
<sequence>MWKHLFSNGFKGEQQNASSKNLILSVLNSTTTKREAKDYLSKYTNEPQIVNHCLLFIRHLQSYSPQTLSRLSNSIKRLRMLGLRPVCIIPPTHRNLVMKQSELLDKIITDAQLHPLHLKEGLSKSRTGLFHSVLSSEAKLFDGTIVDMVPIIKPYIYNEETASEYMAKDVVKFMDHLSQNVTTHIDKFFILNRIGGIPSIERYDNSHVFINLSQEYGSLNSELTRQLQVLALREPESDHLLHRMELFAKESEIVSQEMKVKEHLQDLQLMDAVLSNLSPSSTGLITPVSSAALSSDTKNPLVYNLLTDRSLISSSLPRFKKHEVYELEEEELEESPNEQLDPIFVTTVLKKGVNIKVFDFSSLTQHNTLGLPEEFYVNTKTPDLSSSLKLDLSKMKDLIDASFRRSINMSDFLKRINGKIASIIVIGDYEGIAILTKEGPDERPFVYLDKFAVKPKMKGSLGISDIIFNLIFKKFPEEVVWRSRKDNVVNKWYFQRSVGVFDLSLNLNSASANEKDQKDSLFELFYYGDPEISDKNFNNIERLKEYAKYVRDIQPSWDK</sequence>
<keyword evidence="8 13" id="KW-0808">Transferase</keyword>
<gene>
    <name evidence="15" type="primary">NCAS0A09300</name>
    <name evidence="15" type="ordered locus">NCAS_0A09300</name>
</gene>
<keyword evidence="16" id="KW-1185">Reference proteome</keyword>
<dbReference type="OMA" id="HAWYELP"/>
<evidence type="ECO:0000256" key="13">
    <source>
        <dbReference type="PIRNR" id="PIRNR007892"/>
    </source>
</evidence>
<evidence type="ECO:0000256" key="1">
    <source>
        <dbReference type="ARBA" id="ARBA00002294"/>
    </source>
</evidence>
<dbReference type="EMBL" id="HE576752">
    <property type="protein sequence ID" value="CCC67488.1"/>
    <property type="molecule type" value="Genomic_DNA"/>
</dbReference>
<name>G0V7P0_NAUCA</name>
<dbReference type="FunCoup" id="G0V7P0">
    <property type="interactions" value="118"/>
</dbReference>
<keyword evidence="11 13" id="KW-0012">Acyltransferase</keyword>
<dbReference type="GeneID" id="96900967"/>
<proteinExistence type="inferred from homology"/>
<dbReference type="RefSeq" id="XP_003673869.1">
    <property type="nucleotide sequence ID" value="XM_003673821.1"/>
</dbReference>
<evidence type="ECO:0000256" key="4">
    <source>
        <dbReference type="ARBA" id="ARBA00008694"/>
    </source>
</evidence>